<gene>
    <name evidence="1" type="ORF">CBER1_10939</name>
</gene>
<dbReference type="OrthoDB" id="2394218at2759"/>
<dbReference type="Gene3D" id="3.30.420.40">
    <property type="match status" value="2"/>
</dbReference>
<dbReference type="EMBL" id="PNEN01000087">
    <property type="protein sequence ID" value="PPJ61260.1"/>
    <property type="molecule type" value="Genomic_DNA"/>
</dbReference>
<sequence>MARFALKIVEWVFSIPTTWKDPSMIAGIESMIKDAGYGKELHHKVAISLTEAEAAAVYVSKQSMQRGDIFLVCDAGGGTTDVNALKVTAAARGKTQLEPLHWNGGAFIGSTLIDFKVEKILSDRLRMIPLELNGDVEPIVKDVIQGRFLSYNDELRQIFDEQIERICELIDLQLKAVDDGHNGDSVSYLVLSGGLGSSPYVRRRIRELYEHSTKTQFDTNRGMEVLLASDPQLAVAHGLVMARTQALRGGPEVLSTRRSPVSYGALSASSSMRKQSP</sequence>
<dbReference type="AlphaFoldDB" id="A0A2S6CNL0"/>
<proteinExistence type="predicted"/>
<dbReference type="InterPro" id="IPR043129">
    <property type="entry name" value="ATPase_NBD"/>
</dbReference>
<reference evidence="2" key="1">
    <citation type="journal article" date="2017" name="bioRxiv">
        <title>Conservation of a gene cluster reveals novel cercosporin biosynthetic mechanisms and extends production to the genus Colletotrichum.</title>
        <authorList>
            <person name="de Jonge R."/>
            <person name="Ebert M.K."/>
            <person name="Huitt-Roehl C.R."/>
            <person name="Pal P."/>
            <person name="Suttle J.C."/>
            <person name="Spanner R.E."/>
            <person name="Neubauer J.D."/>
            <person name="Jurick W.M.II."/>
            <person name="Stott K.A."/>
            <person name="Secor G.A."/>
            <person name="Thomma B.P.H.J."/>
            <person name="Van de Peer Y."/>
            <person name="Townsend C.A."/>
            <person name="Bolton M.D."/>
        </authorList>
    </citation>
    <scope>NUCLEOTIDE SEQUENCE [LARGE SCALE GENOMIC DNA]</scope>
    <source>
        <strain evidence="2">CBS538.71</strain>
    </source>
</reference>
<accession>A0A2S6CNL0</accession>
<dbReference type="Proteomes" id="UP000237631">
    <property type="component" value="Unassembled WGS sequence"/>
</dbReference>
<keyword evidence="2" id="KW-1185">Reference proteome</keyword>
<name>A0A2S6CNL0_9PEZI</name>
<dbReference type="CDD" id="cd10170">
    <property type="entry name" value="ASKHA_NBD_HSP70"/>
    <property type="match status" value="1"/>
</dbReference>
<dbReference type="SUPFAM" id="SSF53067">
    <property type="entry name" value="Actin-like ATPase domain"/>
    <property type="match status" value="1"/>
</dbReference>
<dbReference type="STRING" id="357750.A0A2S6CNL0"/>
<evidence type="ECO:0000313" key="1">
    <source>
        <dbReference type="EMBL" id="PPJ61260.1"/>
    </source>
</evidence>
<comment type="caution">
    <text evidence="1">The sequence shown here is derived from an EMBL/GenBank/DDBJ whole genome shotgun (WGS) entry which is preliminary data.</text>
</comment>
<dbReference type="Gene3D" id="3.90.640.10">
    <property type="entry name" value="Actin, Chain A, domain 4"/>
    <property type="match status" value="1"/>
</dbReference>
<dbReference type="PANTHER" id="PTHR42749">
    <property type="entry name" value="CELL SHAPE-DETERMINING PROTEIN MREB"/>
    <property type="match status" value="1"/>
</dbReference>
<dbReference type="PANTHER" id="PTHR42749:SF1">
    <property type="entry name" value="CELL SHAPE-DETERMINING PROTEIN MREB"/>
    <property type="match status" value="1"/>
</dbReference>
<evidence type="ECO:0000313" key="2">
    <source>
        <dbReference type="Proteomes" id="UP000237631"/>
    </source>
</evidence>
<protein>
    <submittedName>
        <fullName evidence="1">Uncharacterized protein</fullName>
    </submittedName>
</protein>
<organism evidence="1 2">
    <name type="scientific">Cercospora berteroae</name>
    <dbReference type="NCBI Taxonomy" id="357750"/>
    <lineage>
        <taxon>Eukaryota</taxon>
        <taxon>Fungi</taxon>
        <taxon>Dikarya</taxon>
        <taxon>Ascomycota</taxon>
        <taxon>Pezizomycotina</taxon>
        <taxon>Dothideomycetes</taxon>
        <taxon>Dothideomycetidae</taxon>
        <taxon>Mycosphaerellales</taxon>
        <taxon>Mycosphaerellaceae</taxon>
        <taxon>Cercospora</taxon>
    </lineage>
</organism>